<dbReference type="STRING" id="1469948.GCA_000732725_04130"/>
<proteinExistence type="predicted"/>
<protein>
    <submittedName>
        <fullName evidence="1">Uncharacterized protein</fullName>
    </submittedName>
</protein>
<dbReference type="EMBL" id="SLUO01000015">
    <property type="protein sequence ID" value="TCL55370.1"/>
    <property type="molecule type" value="Genomic_DNA"/>
</dbReference>
<organism evidence="1 2">
    <name type="scientific">Kineothrix alysoides</name>
    <dbReference type="NCBI Taxonomy" id="1469948"/>
    <lineage>
        <taxon>Bacteria</taxon>
        <taxon>Bacillati</taxon>
        <taxon>Bacillota</taxon>
        <taxon>Clostridia</taxon>
        <taxon>Lachnospirales</taxon>
        <taxon>Lachnospiraceae</taxon>
        <taxon>Kineothrix</taxon>
    </lineage>
</organism>
<name>A0A4R1QX81_9FIRM</name>
<sequence length="83" mass="9656">MIYYILEAIKSSNGKEVIYLWQQMSKQCFTQGKTLAWSWDYGNGRNGLYGMEIIVDPILPQMQAVDYSGCSKITYYCYQRAEC</sequence>
<keyword evidence="2" id="KW-1185">Reference proteome</keyword>
<reference evidence="1 2" key="1">
    <citation type="submission" date="2019-03" db="EMBL/GenBank/DDBJ databases">
        <title>Genomic Encyclopedia of Type Strains, Phase IV (KMG-IV): sequencing the most valuable type-strain genomes for metagenomic binning, comparative biology and taxonomic classification.</title>
        <authorList>
            <person name="Goeker M."/>
        </authorList>
    </citation>
    <scope>NUCLEOTIDE SEQUENCE [LARGE SCALE GENOMIC DNA]</scope>
    <source>
        <strain evidence="1 2">DSM 100556</strain>
    </source>
</reference>
<evidence type="ECO:0000313" key="2">
    <source>
        <dbReference type="Proteomes" id="UP000295718"/>
    </source>
</evidence>
<dbReference type="Proteomes" id="UP000295718">
    <property type="component" value="Unassembled WGS sequence"/>
</dbReference>
<evidence type="ECO:0000313" key="1">
    <source>
        <dbReference type="EMBL" id="TCL55370.1"/>
    </source>
</evidence>
<comment type="caution">
    <text evidence="1">The sequence shown here is derived from an EMBL/GenBank/DDBJ whole genome shotgun (WGS) entry which is preliminary data.</text>
</comment>
<gene>
    <name evidence="1" type="ORF">EDD76_1152</name>
</gene>
<accession>A0A4R1QX81</accession>
<dbReference type="AlphaFoldDB" id="A0A4R1QX81"/>